<keyword evidence="3" id="KW-1185">Reference proteome</keyword>
<keyword evidence="1" id="KW-0812">Transmembrane</keyword>
<gene>
    <name evidence="2" type="ORF">RRG08_050623</name>
</gene>
<evidence type="ECO:0000256" key="1">
    <source>
        <dbReference type="SAM" id="Phobius"/>
    </source>
</evidence>
<feature type="transmembrane region" description="Helical" evidence="1">
    <location>
        <begin position="176"/>
        <end position="194"/>
    </location>
</feature>
<dbReference type="PROSITE" id="PS51257">
    <property type="entry name" value="PROKAR_LIPOPROTEIN"/>
    <property type="match status" value="1"/>
</dbReference>
<feature type="transmembrane region" description="Helical" evidence="1">
    <location>
        <begin position="102"/>
        <end position="121"/>
    </location>
</feature>
<keyword evidence="1" id="KW-1133">Transmembrane helix</keyword>
<comment type="caution">
    <text evidence="2">The sequence shown here is derived from an EMBL/GenBank/DDBJ whole genome shotgun (WGS) entry which is preliminary data.</text>
</comment>
<dbReference type="Proteomes" id="UP001283361">
    <property type="component" value="Unassembled WGS sequence"/>
</dbReference>
<sequence length="221" mass="24167">MQPSVRLVQCDRVSSRCQVSPAAVSAACPVRQKLAPGAKYPMQPSVRLVQCDRVSSWCQVSPAAVSAACPVRQKRPFSAVSYVSSQVRELEVRSTTLAWRSAWIHFILIITSNNFGIISFIRGRLIALEMHAVQGLCQIFHSGTSRLTQRIPVVSVGVVVIIIFVAIGIITRHGSTLVITIFMLPLSTITTHYLPPPFLSASSVTICLLRFYSVFVSTPAV</sequence>
<accession>A0AAE0Z3E0</accession>
<dbReference type="AlphaFoldDB" id="A0AAE0Z3E0"/>
<reference evidence="2" key="1">
    <citation type="journal article" date="2023" name="G3 (Bethesda)">
        <title>A reference genome for the long-term kleptoplast-retaining sea slug Elysia crispata morphotype clarki.</title>
        <authorList>
            <person name="Eastman K.E."/>
            <person name="Pendleton A.L."/>
            <person name="Shaikh M.A."/>
            <person name="Suttiyut T."/>
            <person name="Ogas R."/>
            <person name="Tomko P."/>
            <person name="Gavelis G."/>
            <person name="Widhalm J.R."/>
            <person name="Wisecaver J.H."/>
        </authorList>
    </citation>
    <scope>NUCLEOTIDE SEQUENCE</scope>
    <source>
        <strain evidence="2">ECLA1</strain>
    </source>
</reference>
<feature type="transmembrane region" description="Helical" evidence="1">
    <location>
        <begin position="151"/>
        <end position="170"/>
    </location>
</feature>
<evidence type="ECO:0000313" key="3">
    <source>
        <dbReference type="Proteomes" id="UP001283361"/>
    </source>
</evidence>
<evidence type="ECO:0000313" key="2">
    <source>
        <dbReference type="EMBL" id="KAK3762048.1"/>
    </source>
</evidence>
<dbReference type="EMBL" id="JAWDGP010004762">
    <property type="protein sequence ID" value="KAK3762048.1"/>
    <property type="molecule type" value="Genomic_DNA"/>
</dbReference>
<organism evidence="2 3">
    <name type="scientific">Elysia crispata</name>
    <name type="common">lettuce slug</name>
    <dbReference type="NCBI Taxonomy" id="231223"/>
    <lineage>
        <taxon>Eukaryota</taxon>
        <taxon>Metazoa</taxon>
        <taxon>Spiralia</taxon>
        <taxon>Lophotrochozoa</taxon>
        <taxon>Mollusca</taxon>
        <taxon>Gastropoda</taxon>
        <taxon>Heterobranchia</taxon>
        <taxon>Euthyneura</taxon>
        <taxon>Panpulmonata</taxon>
        <taxon>Sacoglossa</taxon>
        <taxon>Placobranchoidea</taxon>
        <taxon>Plakobranchidae</taxon>
        <taxon>Elysia</taxon>
    </lineage>
</organism>
<protein>
    <submittedName>
        <fullName evidence="2">Uncharacterized protein</fullName>
    </submittedName>
</protein>
<keyword evidence="1" id="KW-0472">Membrane</keyword>
<name>A0AAE0Z3E0_9GAST</name>
<proteinExistence type="predicted"/>